<dbReference type="HOGENOM" id="CLU_188974_0_0_11"/>
<keyword evidence="2" id="KW-0472">Membrane</keyword>
<feature type="transmembrane region" description="Helical" evidence="2">
    <location>
        <begin position="7"/>
        <end position="25"/>
    </location>
</feature>
<dbReference type="Proteomes" id="UP000031890">
    <property type="component" value="Chromosome"/>
</dbReference>
<organism evidence="3 4">
    <name type="scientific">Corynebacterium singulare</name>
    <dbReference type="NCBI Taxonomy" id="161899"/>
    <lineage>
        <taxon>Bacteria</taxon>
        <taxon>Bacillati</taxon>
        <taxon>Actinomycetota</taxon>
        <taxon>Actinomycetes</taxon>
        <taxon>Mycobacteriales</taxon>
        <taxon>Corynebacteriaceae</taxon>
        <taxon>Corynebacterium</taxon>
    </lineage>
</organism>
<sequence length="89" mass="10418">MKLWQKVSLAIFGVCFLMFTTTALLGDDPLMWFYPIVALVGIGITLYDGPGRKEKRCQEEEARARADREELARRKQMERRERRKRGKGK</sequence>
<feature type="region of interest" description="Disordered" evidence="1">
    <location>
        <begin position="57"/>
        <end position="89"/>
    </location>
</feature>
<feature type="compositionally biased region" description="Basic and acidic residues" evidence="1">
    <location>
        <begin position="57"/>
        <end position="80"/>
    </location>
</feature>
<dbReference type="AlphaFoldDB" id="A0A0B6F7G3"/>
<accession>A0A0B6F7G3</accession>
<proteinExistence type="predicted"/>
<dbReference type="EMBL" id="CP010827">
    <property type="protein sequence ID" value="AJI79971.1"/>
    <property type="molecule type" value="Genomic_DNA"/>
</dbReference>
<reference evidence="3 4" key="1">
    <citation type="journal article" date="2015" name="Genome Announc.">
        <title>Complete Genome Sequence and Annotation of Corynebacterium singulare DSM 44357, Isolated from a Human Semen Specimen.</title>
        <authorList>
            <person name="Merten M."/>
            <person name="Brinkrolf K."/>
            <person name="Albersmeier A."/>
            <person name="Kutter Y."/>
            <person name="Ruckert C."/>
            <person name="Tauch A."/>
        </authorList>
    </citation>
    <scope>NUCLEOTIDE SEQUENCE [LARGE SCALE GENOMIC DNA]</scope>
    <source>
        <strain evidence="3">IBS B52218</strain>
    </source>
</reference>
<dbReference type="RefSeq" id="WP_042532657.1">
    <property type="nucleotide sequence ID" value="NZ_CP010827.1"/>
</dbReference>
<evidence type="ECO:0000313" key="4">
    <source>
        <dbReference type="Proteomes" id="UP000031890"/>
    </source>
</evidence>
<dbReference type="KEGG" id="csx:CSING_12405"/>
<keyword evidence="2" id="KW-0812">Transmembrane</keyword>
<evidence type="ECO:0000256" key="2">
    <source>
        <dbReference type="SAM" id="Phobius"/>
    </source>
</evidence>
<evidence type="ECO:0000256" key="1">
    <source>
        <dbReference type="SAM" id="MobiDB-lite"/>
    </source>
</evidence>
<dbReference type="OrthoDB" id="9984338at2"/>
<name>A0A0B6F7G3_9CORY</name>
<feature type="transmembrane region" description="Helical" evidence="2">
    <location>
        <begin position="31"/>
        <end position="47"/>
    </location>
</feature>
<gene>
    <name evidence="3" type="ORF">CSING_12405</name>
</gene>
<protein>
    <submittedName>
        <fullName evidence="3">Uncharacterized protein</fullName>
    </submittedName>
</protein>
<evidence type="ECO:0000313" key="3">
    <source>
        <dbReference type="EMBL" id="AJI79971.1"/>
    </source>
</evidence>
<keyword evidence="2" id="KW-1133">Transmembrane helix</keyword>